<organism evidence="1 2">
    <name type="scientific">Lysinibacillus mangiferihumi</name>
    <dbReference type="NCBI Taxonomy" id="1130819"/>
    <lineage>
        <taxon>Bacteria</taxon>
        <taxon>Bacillati</taxon>
        <taxon>Bacillota</taxon>
        <taxon>Bacilli</taxon>
        <taxon>Bacillales</taxon>
        <taxon>Bacillaceae</taxon>
        <taxon>Lysinibacillus</taxon>
    </lineage>
</organism>
<evidence type="ECO:0000313" key="1">
    <source>
        <dbReference type="EMBL" id="TKI63187.1"/>
    </source>
</evidence>
<dbReference type="RefSeq" id="WP_107896785.1">
    <property type="nucleotide sequence ID" value="NZ_PYWM01000024.1"/>
</dbReference>
<accession>A0A4U2YPB2</accession>
<dbReference type="Proteomes" id="UP000308744">
    <property type="component" value="Unassembled WGS sequence"/>
</dbReference>
<evidence type="ECO:0000313" key="2">
    <source>
        <dbReference type="Proteomes" id="UP000308744"/>
    </source>
</evidence>
<name>A0A4U2YPB2_9BACI</name>
<dbReference type="InterPro" id="IPR023118">
    <property type="entry name" value="YqaI_dom_sf"/>
</dbReference>
<protein>
    <submittedName>
        <fullName evidence="1">Uncharacterized protein</fullName>
    </submittedName>
</protein>
<keyword evidence="2" id="KW-1185">Reference proteome</keyword>
<dbReference type="SUPFAM" id="SSF160713">
    <property type="entry name" value="YqaI-like"/>
    <property type="match status" value="1"/>
</dbReference>
<proteinExistence type="predicted"/>
<comment type="caution">
    <text evidence="1">The sequence shown here is derived from an EMBL/GenBank/DDBJ whole genome shotgun (WGS) entry which is preliminary data.</text>
</comment>
<dbReference type="EMBL" id="SZPU01000071">
    <property type="protein sequence ID" value="TKI63187.1"/>
    <property type="molecule type" value="Genomic_DNA"/>
</dbReference>
<gene>
    <name evidence="1" type="ORF">FC756_18550</name>
</gene>
<dbReference type="Gene3D" id="3.30.40.30">
    <property type="entry name" value="YqaI domain"/>
    <property type="match status" value="1"/>
</dbReference>
<reference evidence="1 2" key="1">
    <citation type="submission" date="2019-04" db="EMBL/GenBank/DDBJ databases">
        <title>Lysinibacillus genome sequencing.</title>
        <authorList>
            <person name="Dunlap C."/>
        </authorList>
    </citation>
    <scope>NUCLEOTIDE SEQUENCE [LARGE SCALE GENOMIC DNA]</scope>
    <source>
        <strain evidence="1 2">CCTCC AB 2010389</strain>
    </source>
</reference>
<dbReference type="AlphaFoldDB" id="A0A4U2YPB2"/>
<sequence>MNLLQVENPMVLGRIEYPTPSYEPDVILDMYDDFGSFIASGDVYFEIGDALIHIDNISDYLATGYKDESTFDMSDSKVIAYVEMNYGYAHIKK</sequence>